<dbReference type="InterPro" id="IPR029982">
    <property type="entry name" value="Kptn"/>
</dbReference>
<dbReference type="PANTHER" id="PTHR15435:SF2">
    <property type="entry name" value="KICSTOR COMPLEX PROTEIN KAPTIN"/>
    <property type="match status" value="1"/>
</dbReference>
<dbReference type="HOGENOM" id="CLU_037754_0_0_1"/>
<dbReference type="AlphaFoldDB" id="W5NAD3"/>
<dbReference type="GO" id="GO:0034198">
    <property type="term" value="P:cellular response to amino acid starvation"/>
    <property type="evidence" value="ECO:0000318"/>
    <property type="project" value="GO_Central"/>
</dbReference>
<dbReference type="GO" id="GO:0015629">
    <property type="term" value="C:actin cytoskeleton"/>
    <property type="evidence" value="ECO:0007669"/>
    <property type="project" value="InterPro"/>
</dbReference>
<reference evidence="2" key="2">
    <citation type="submission" date="2025-08" db="UniProtKB">
        <authorList>
            <consortium name="Ensembl"/>
        </authorList>
    </citation>
    <scope>IDENTIFICATION</scope>
</reference>
<dbReference type="GO" id="GO:1904262">
    <property type="term" value="P:negative regulation of TORC1 signaling"/>
    <property type="evidence" value="ECO:0000318"/>
    <property type="project" value="GO_Central"/>
</dbReference>
<dbReference type="GO" id="GO:0051015">
    <property type="term" value="F:actin filament binding"/>
    <property type="evidence" value="ECO:0000318"/>
    <property type="project" value="GO_Central"/>
</dbReference>
<dbReference type="Ensembl" id="ENSLOCT00000017624.1">
    <property type="protein sequence ID" value="ENSLOCP00000017592.1"/>
    <property type="gene ID" value="ENSLOCG00000014286.1"/>
</dbReference>
<dbReference type="GeneTree" id="ENSGT00390000002548"/>
<dbReference type="OMA" id="REDIHQT"/>
<accession>W5NAD3</accession>
<protein>
    <submittedName>
        <fullName evidence="2">Kaptin (actin binding protein)</fullName>
    </submittedName>
</protein>
<dbReference type="PANTHER" id="PTHR15435">
    <property type="entry name" value="KICSTOR COMPLEX PROTEIN KAPTIN"/>
    <property type="match status" value="1"/>
</dbReference>
<reference evidence="2" key="3">
    <citation type="submission" date="2025-09" db="UniProtKB">
        <authorList>
            <consortium name="Ensembl"/>
        </authorList>
    </citation>
    <scope>IDENTIFICATION</scope>
</reference>
<dbReference type="EMBL" id="AHAT01029436">
    <property type="status" value="NOT_ANNOTATED_CDS"/>
    <property type="molecule type" value="Genomic_DNA"/>
</dbReference>
<dbReference type="EMBL" id="AHAT01029435">
    <property type="status" value="NOT_ANNOTATED_CDS"/>
    <property type="molecule type" value="Genomic_DNA"/>
</dbReference>
<evidence type="ECO:0000256" key="1">
    <source>
        <dbReference type="SAM" id="MobiDB-lite"/>
    </source>
</evidence>
<dbReference type="GO" id="GO:0007015">
    <property type="term" value="P:actin filament organization"/>
    <property type="evidence" value="ECO:0007669"/>
    <property type="project" value="InterPro"/>
</dbReference>
<dbReference type="eggNOG" id="ENOG502QTF2">
    <property type="taxonomic scope" value="Eukaryota"/>
</dbReference>
<dbReference type="GO" id="GO:0140007">
    <property type="term" value="C:KICSTOR complex"/>
    <property type="evidence" value="ECO:0000318"/>
    <property type="project" value="GO_Central"/>
</dbReference>
<evidence type="ECO:0000313" key="2">
    <source>
        <dbReference type="Ensembl" id="ENSLOCP00000017592.1"/>
    </source>
</evidence>
<dbReference type="Bgee" id="ENSLOCG00000014286">
    <property type="expression patterns" value="Expressed in ovary and 13 other cell types or tissues"/>
</dbReference>
<reference evidence="3" key="1">
    <citation type="submission" date="2011-12" db="EMBL/GenBank/DDBJ databases">
        <title>The Draft Genome of Lepisosteus oculatus.</title>
        <authorList>
            <consortium name="The Broad Institute Genome Assembly &amp; Analysis Group"/>
            <consortium name="Computational R&amp;D Group"/>
            <consortium name="and Sequencing Platform"/>
            <person name="Di Palma F."/>
            <person name="Alfoldi J."/>
            <person name="Johnson J."/>
            <person name="Berlin A."/>
            <person name="Gnerre S."/>
            <person name="Jaffe D."/>
            <person name="MacCallum I."/>
            <person name="Young S."/>
            <person name="Walker B.J."/>
            <person name="Lander E.S."/>
            <person name="Lindblad-Toh K."/>
        </authorList>
    </citation>
    <scope>NUCLEOTIDE SEQUENCE [LARGE SCALE GENOMIC DNA]</scope>
</reference>
<evidence type="ECO:0000313" key="3">
    <source>
        <dbReference type="Proteomes" id="UP000018468"/>
    </source>
</evidence>
<feature type="compositionally biased region" description="Basic and acidic residues" evidence="1">
    <location>
        <begin position="150"/>
        <end position="178"/>
    </location>
</feature>
<dbReference type="STRING" id="7918.ENSLOCP00000017592"/>
<feature type="region of interest" description="Disordered" evidence="1">
    <location>
        <begin position="144"/>
        <end position="178"/>
    </location>
</feature>
<proteinExistence type="predicted"/>
<keyword evidence="3" id="KW-1185">Reference proteome</keyword>
<sequence>MQAEVEGTCPFAEDSFSRFSSQSNIYGLCRAGEQELLAATLKGKVVCFKYQDLRQKIRPVAKEVQFTYIPVDAEIVSIDSFLRSPPKRGLVVGITFIKDSGDKASPFLNIYCDYEPGSEFNLESIAQSCLNLELQFTPFQLYHSEPQEGEGGREVKEERKGKERRSGGGKKKEREHSSHPCTAECVSPALPRACVLWMDVVNVGGSLRLSAFGCQNGCVGVALVDQCRIEVLQSWRIQHDSPISTVLLFPSLTGPGSERDSEREADSSNYSLLVTSTIEMAVVYSRDVLLRGLSDPAALPDSEQFDAVLCALVTDVDFDGEAEMLLGTYGQELLCYKYILPERGRGLGTEGRFQLVWRRSFQSPLLSLTYLDLTGDGLRELAILTLKGLHTLQHGLTRTADLVLQRLASREVLLHFASDPQEQLEGDSRDKPVQDQEGTAL</sequence>
<feature type="region of interest" description="Disordered" evidence="1">
    <location>
        <begin position="420"/>
        <end position="441"/>
    </location>
</feature>
<organism evidence="2 3">
    <name type="scientific">Lepisosteus oculatus</name>
    <name type="common">Spotted gar</name>
    <dbReference type="NCBI Taxonomy" id="7918"/>
    <lineage>
        <taxon>Eukaryota</taxon>
        <taxon>Metazoa</taxon>
        <taxon>Chordata</taxon>
        <taxon>Craniata</taxon>
        <taxon>Vertebrata</taxon>
        <taxon>Euteleostomi</taxon>
        <taxon>Actinopterygii</taxon>
        <taxon>Neopterygii</taxon>
        <taxon>Holostei</taxon>
        <taxon>Semionotiformes</taxon>
        <taxon>Lepisosteidae</taxon>
        <taxon>Lepisosteus</taxon>
    </lineage>
</organism>
<name>W5NAD3_LEPOC</name>
<dbReference type="Proteomes" id="UP000018468">
    <property type="component" value="Linkage group LG2"/>
</dbReference>
<dbReference type="InParanoid" id="W5NAD3"/>
<dbReference type="GO" id="GO:0030027">
    <property type="term" value="C:lamellipodium"/>
    <property type="evidence" value="ECO:0000318"/>
    <property type="project" value="GO_Central"/>
</dbReference>